<dbReference type="EMBL" id="AY060313">
    <property type="protein sequence ID" value="AAL25352.1"/>
    <property type="molecule type" value="mRNA"/>
</dbReference>
<dbReference type="AGR" id="FB:FBgn0026375"/>
<dbReference type="OrthoDB" id="9994905at2759"/>
<name>Q95T65_DROME</name>
<evidence type="ECO:0000256" key="1">
    <source>
        <dbReference type="SAM" id="MobiDB-lite"/>
    </source>
</evidence>
<organism evidence="2">
    <name type="scientific">Drosophila melanogaster</name>
    <name type="common">Fruit fly</name>
    <dbReference type="NCBI Taxonomy" id="7227"/>
    <lineage>
        <taxon>Eukaryota</taxon>
        <taxon>Metazoa</taxon>
        <taxon>Ecdysozoa</taxon>
        <taxon>Arthropoda</taxon>
        <taxon>Hexapoda</taxon>
        <taxon>Insecta</taxon>
        <taxon>Pterygota</taxon>
        <taxon>Neoptera</taxon>
        <taxon>Endopterygota</taxon>
        <taxon>Diptera</taxon>
        <taxon>Brachycera</taxon>
        <taxon>Muscomorpha</taxon>
        <taxon>Ephydroidea</taxon>
        <taxon>Drosophilidae</taxon>
        <taxon>Drosophila</taxon>
        <taxon>Sophophora</taxon>
    </lineage>
</organism>
<dbReference type="AlphaFoldDB" id="Q95T65"/>
<gene>
    <name evidence="3" type="primary">RhoGAPp190</name>
    <name evidence="3" type="ORF">CG32555</name>
</gene>
<evidence type="ECO:0000313" key="3">
    <source>
        <dbReference type="FlyBase" id="FBgn0026375"/>
    </source>
</evidence>
<reference evidence="2" key="1">
    <citation type="submission" date="2001-10" db="EMBL/GenBank/DDBJ databases">
        <authorList>
            <person name="Stapleton M."/>
            <person name="Brokstein P."/>
            <person name="Hong L."/>
            <person name="Agbayani A."/>
            <person name="Carlson J."/>
            <person name="Champe M."/>
            <person name="Chavez C."/>
            <person name="Dorsett V."/>
            <person name="Farfan D."/>
            <person name="Frise E."/>
            <person name="George R."/>
            <person name="Gonzalez M."/>
            <person name="Guarin H."/>
            <person name="Li P."/>
            <person name="Liao G."/>
            <person name="Miranda A."/>
            <person name="Mungall C.J."/>
            <person name="Nunoo J."/>
            <person name="Pacleb J."/>
            <person name="Paragas V."/>
            <person name="Park S."/>
            <person name="Phouanenavong S."/>
            <person name="Wan K."/>
            <person name="Yu C."/>
            <person name="Lewis S.E."/>
            <person name="Rubin G.M."/>
            <person name="Celniker S."/>
        </authorList>
    </citation>
    <scope>NUCLEOTIDE SEQUENCE</scope>
    <source>
        <strain evidence="2">Berkeley</strain>
    </source>
</reference>
<evidence type="ECO:0000313" key="2">
    <source>
        <dbReference type="EMBL" id="AAL25352.1"/>
    </source>
</evidence>
<sequence>MCNDIFKSKFYATPMPRSHAPFSNRKEVSSLSPSKTKPFPRRIQRIPVPPPPSELHHSHPRCGFWMPDTPSQMGDHRSWAPSDGLVAVWSRHNRKTRKNIMKSNQTKQK</sequence>
<dbReference type="FlyBase" id="FBgn0026375">
    <property type="gene designation" value="RhoGAPp190"/>
</dbReference>
<protein>
    <submittedName>
        <fullName evidence="2">GH17919p</fullName>
    </submittedName>
</protein>
<proteinExistence type="evidence at transcript level"/>
<accession>Q95T65</accession>
<feature type="region of interest" description="Disordered" evidence="1">
    <location>
        <begin position="15"/>
        <end position="60"/>
    </location>
</feature>